<evidence type="ECO:0000256" key="6">
    <source>
        <dbReference type="ARBA" id="ARBA00023016"/>
    </source>
</evidence>
<dbReference type="KEGG" id="bbel:109473959"/>
<dbReference type="SMART" id="SM00591">
    <property type="entry name" value="RWD"/>
    <property type="match status" value="1"/>
</dbReference>
<dbReference type="GeneID" id="109473959"/>
<evidence type="ECO:0000256" key="2">
    <source>
        <dbReference type="ARBA" id="ARBA00007665"/>
    </source>
</evidence>
<comment type="subunit">
    <text evidence="7">Interacts with GCN1; prevents the interaction of GCN1 with EIF2AK4/GCN2 and inhibits EIF2AK4/GCN2 kinase activity. Interaction with RPL39; this interaction occurs in a GCN1-independent manner. Associates with ribosomes; this interaction occurs in a GCN1-independent manner. Associates with actin; this interaction occurs in a GCN1-independent manner.</text>
</comment>
<dbReference type="RefSeq" id="XP_019629707.1">
    <property type="nucleotide sequence ID" value="XM_019774148.1"/>
</dbReference>
<dbReference type="InterPro" id="IPR020569">
    <property type="entry name" value="UPF0029_Impact_CS"/>
</dbReference>
<dbReference type="InterPro" id="IPR001498">
    <property type="entry name" value="Impact_N"/>
</dbReference>
<evidence type="ECO:0000313" key="9">
    <source>
        <dbReference type="Proteomes" id="UP000515135"/>
    </source>
</evidence>
<keyword evidence="5" id="KW-0810">Translation regulation</keyword>
<dbReference type="PANTHER" id="PTHR16301:SF25">
    <property type="entry name" value="PROTEIN IMPACT"/>
    <property type="match status" value="1"/>
</dbReference>
<comment type="subcellular location">
    <subcellularLocation>
        <location evidence="1">Cytoplasm</location>
    </subcellularLocation>
</comment>
<evidence type="ECO:0000256" key="5">
    <source>
        <dbReference type="ARBA" id="ARBA00022845"/>
    </source>
</evidence>
<sequence>MEAESDDNLASQVEEIEALSAIYGDEWCVVDEMSRVYCIQVTDGEEKHQWALCLQVILPTDYPRLSPPIYELNAPWLKGQERIELSRSLDEVYLQNIGEPVLFLWVERVREFLMEKGERDLTGPSSSAKESCEQDDVEGTVTVVMSPASSDTGSDLSPVQDEELPPIHHGEPITDKRSTFQAHLAPVVSVRQVKQVQGKLMENKKIANATNNILAYRIYCEDRNSFLQDCDDDGETAAGGRMLHIMELLDVRNVLVIVSRWYGGILLGPDRFKHINNCTRNILDTCGYLEAKDDSASKGKKTKSKKSK</sequence>
<dbReference type="InterPro" id="IPR023582">
    <property type="entry name" value="Impact"/>
</dbReference>
<dbReference type="AlphaFoldDB" id="A0A6P4ZF37"/>
<accession>A0A6P4ZF37</accession>
<name>A0A6P4ZF37_BRABE</name>
<reference evidence="10" key="1">
    <citation type="submission" date="2025-08" db="UniProtKB">
        <authorList>
            <consortium name="RefSeq"/>
        </authorList>
    </citation>
    <scope>IDENTIFICATION</scope>
    <source>
        <tissue evidence="10">Gonad</tissue>
    </source>
</reference>
<evidence type="ECO:0000259" key="8">
    <source>
        <dbReference type="PROSITE" id="PS50908"/>
    </source>
</evidence>
<dbReference type="Gene3D" id="3.10.110.10">
    <property type="entry name" value="Ubiquitin Conjugating Enzyme"/>
    <property type="match status" value="1"/>
</dbReference>
<dbReference type="Proteomes" id="UP000515135">
    <property type="component" value="Unplaced"/>
</dbReference>
<feature type="domain" description="RWD" evidence="8">
    <location>
        <begin position="14"/>
        <end position="116"/>
    </location>
</feature>
<dbReference type="Gene3D" id="3.30.230.30">
    <property type="entry name" value="Impact, N-terminal domain"/>
    <property type="match status" value="1"/>
</dbReference>
<organism evidence="9 10">
    <name type="scientific">Branchiostoma belcheri</name>
    <name type="common">Amphioxus</name>
    <dbReference type="NCBI Taxonomy" id="7741"/>
    <lineage>
        <taxon>Eukaryota</taxon>
        <taxon>Metazoa</taxon>
        <taxon>Chordata</taxon>
        <taxon>Cephalochordata</taxon>
        <taxon>Leptocardii</taxon>
        <taxon>Amphioxiformes</taxon>
        <taxon>Branchiostomatidae</taxon>
        <taxon>Branchiostoma</taxon>
    </lineage>
</organism>
<dbReference type="GO" id="GO:0005737">
    <property type="term" value="C:cytoplasm"/>
    <property type="evidence" value="ECO:0007669"/>
    <property type="project" value="UniProtKB-SubCell"/>
</dbReference>
<dbReference type="InterPro" id="IPR020568">
    <property type="entry name" value="Ribosomal_Su5_D2-typ_SF"/>
</dbReference>
<dbReference type="PROSITE" id="PS50908">
    <property type="entry name" value="RWD"/>
    <property type="match status" value="1"/>
</dbReference>
<keyword evidence="6" id="KW-0346">Stress response</keyword>
<dbReference type="OrthoDB" id="69641at2759"/>
<dbReference type="FunFam" id="3.30.230.30:FF:000001">
    <property type="entry name" value="IMPACT isoform 1"/>
    <property type="match status" value="1"/>
</dbReference>
<dbReference type="SUPFAM" id="SSF54211">
    <property type="entry name" value="Ribosomal protein S5 domain 2-like"/>
    <property type="match status" value="1"/>
</dbReference>
<dbReference type="PANTHER" id="PTHR16301">
    <property type="entry name" value="IMPACT-RELATED"/>
    <property type="match status" value="1"/>
</dbReference>
<evidence type="ECO:0000256" key="1">
    <source>
        <dbReference type="ARBA" id="ARBA00004496"/>
    </source>
</evidence>
<dbReference type="PROSITE" id="PS00910">
    <property type="entry name" value="UPF0029"/>
    <property type="match status" value="1"/>
</dbReference>
<evidence type="ECO:0000256" key="3">
    <source>
        <dbReference type="ARBA" id="ARBA00022490"/>
    </source>
</evidence>
<protein>
    <submittedName>
        <fullName evidence="10">Protein IMPACT-like</fullName>
    </submittedName>
</protein>
<keyword evidence="9" id="KW-1185">Reference proteome</keyword>
<proteinExistence type="inferred from homology"/>
<keyword evidence="4" id="KW-0678">Repressor</keyword>
<evidence type="ECO:0000256" key="7">
    <source>
        <dbReference type="ARBA" id="ARBA00047127"/>
    </source>
</evidence>
<dbReference type="Pfam" id="PF01205">
    <property type="entry name" value="Impact_N"/>
    <property type="match status" value="1"/>
</dbReference>
<dbReference type="CDD" id="cd23821">
    <property type="entry name" value="RWD_IMPACT"/>
    <property type="match status" value="1"/>
</dbReference>
<evidence type="ECO:0000313" key="10">
    <source>
        <dbReference type="RefSeq" id="XP_019629707.1"/>
    </source>
</evidence>
<comment type="similarity">
    <text evidence="2">Belongs to the IMPACT family.</text>
</comment>
<evidence type="ECO:0000256" key="4">
    <source>
        <dbReference type="ARBA" id="ARBA00022491"/>
    </source>
</evidence>
<dbReference type="InterPro" id="IPR036956">
    <property type="entry name" value="Impact_N_sf"/>
</dbReference>
<dbReference type="InterPro" id="IPR016135">
    <property type="entry name" value="UBQ-conjugating_enzyme/RWD"/>
</dbReference>
<dbReference type="GO" id="GO:0140469">
    <property type="term" value="P:GCN2-mediated signaling"/>
    <property type="evidence" value="ECO:0007669"/>
    <property type="project" value="TreeGrafter"/>
</dbReference>
<dbReference type="Pfam" id="PF05773">
    <property type="entry name" value="RWD"/>
    <property type="match status" value="1"/>
</dbReference>
<dbReference type="GO" id="GO:0006446">
    <property type="term" value="P:regulation of translational initiation"/>
    <property type="evidence" value="ECO:0007669"/>
    <property type="project" value="TreeGrafter"/>
</dbReference>
<dbReference type="InterPro" id="IPR006575">
    <property type="entry name" value="RWD_dom"/>
</dbReference>
<gene>
    <name evidence="10" type="primary">LOC109473959</name>
</gene>
<keyword evidence="3" id="KW-0963">Cytoplasm</keyword>
<dbReference type="SUPFAM" id="SSF54495">
    <property type="entry name" value="UBC-like"/>
    <property type="match status" value="1"/>
</dbReference>